<dbReference type="GO" id="GO:0016887">
    <property type="term" value="F:ATP hydrolysis activity"/>
    <property type="evidence" value="ECO:0007669"/>
    <property type="project" value="InterPro"/>
</dbReference>
<gene>
    <name evidence="14" type="ORF">QCA50_017229</name>
</gene>
<dbReference type="InterPro" id="IPR027417">
    <property type="entry name" value="P-loop_NTPase"/>
</dbReference>
<sequence length="254" mass="27932">MPSAEDDGEEVIGSKRLHEDSHFDPSNGQSALEYMSQLLETKRRKMTQTQQDSNESEDDNSDEDSSEGSESESEDSDEENDEVQDSSPSTAGVIERLVLKNFMCHESFELNLSPQLNFIIGRNGSGKSAILTGISVGLGAKASDTSRGSSIKSLIKDGKSTARAIITLANRGEDAFQPDTFGSKIIIERKIQRQGANSYAIKSESGKTVSTKKQLLDEILHKFNITVDNPMAFLSQDKAREFLTTTTDKNLKKR</sequence>
<dbReference type="SUPFAM" id="SSF52540">
    <property type="entry name" value="P-loop containing nucleoside triphosphate hydrolases"/>
    <property type="match status" value="1"/>
</dbReference>
<feature type="domain" description="Rad50/SbcC-type AAA" evidence="13">
    <location>
        <begin position="96"/>
        <end position="251"/>
    </location>
</feature>
<keyword evidence="7" id="KW-0067">ATP-binding</keyword>
<keyword evidence="10" id="KW-0234">DNA repair</keyword>
<evidence type="ECO:0000256" key="10">
    <source>
        <dbReference type="ARBA" id="ARBA00023204"/>
    </source>
</evidence>
<reference evidence="14 15" key="1">
    <citation type="submission" date="2022-09" db="EMBL/GenBank/DDBJ databases">
        <authorList>
            <person name="Palmer J.M."/>
        </authorList>
    </citation>
    <scope>NUCLEOTIDE SEQUENCE [LARGE SCALE GENOMIC DNA]</scope>
    <source>
        <strain evidence="14 15">DSM 7382</strain>
    </source>
</reference>
<evidence type="ECO:0000256" key="11">
    <source>
        <dbReference type="ARBA" id="ARBA00023242"/>
    </source>
</evidence>
<evidence type="ECO:0000256" key="8">
    <source>
        <dbReference type="ARBA" id="ARBA00023054"/>
    </source>
</evidence>
<dbReference type="GO" id="GO:0003697">
    <property type="term" value="F:single-stranded DNA binding"/>
    <property type="evidence" value="ECO:0007669"/>
    <property type="project" value="TreeGrafter"/>
</dbReference>
<keyword evidence="15" id="KW-1185">Reference proteome</keyword>
<evidence type="ECO:0000256" key="5">
    <source>
        <dbReference type="ARBA" id="ARBA00022741"/>
    </source>
</evidence>
<keyword evidence="9" id="KW-0233">DNA recombination</keyword>
<evidence type="ECO:0000256" key="12">
    <source>
        <dbReference type="SAM" id="MobiDB-lite"/>
    </source>
</evidence>
<keyword evidence="8" id="KW-0175">Coiled coil</keyword>
<evidence type="ECO:0000313" key="14">
    <source>
        <dbReference type="EMBL" id="KAK7679730.1"/>
    </source>
</evidence>
<dbReference type="Gene3D" id="3.40.50.300">
    <property type="entry name" value="P-loop containing nucleotide triphosphate hydrolases"/>
    <property type="match status" value="1"/>
</dbReference>
<keyword evidence="5" id="KW-0547">Nucleotide-binding</keyword>
<dbReference type="PANTHER" id="PTHR19306">
    <property type="entry name" value="STRUCTURAL MAINTENANCE OF CHROMOSOMES 5,6 SMC5, SMC6"/>
    <property type="match status" value="1"/>
</dbReference>
<dbReference type="GO" id="GO:0035861">
    <property type="term" value="C:site of double-strand break"/>
    <property type="evidence" value="ECO:0007669"/>
    <property type="project" value="TreeGrafter"/>
</dbReference>
<dbReference type="PANTHER" id="PTHR19306:SF6">
    <property type="entry name" value="STRUCTURAL MAINTENANCE OF CHROMOSOMES PROTEIN 6"/>
    <property type="match status" value="1"/>
</dbReference>
<evidence type="ECO:0000256" key="7">
    <source>
        <dbReference type="ARBA" id="ARBA00022840"/>
    </source>
</evidence>
<proteinExistence type="inferred from homology"/>
<feature type="compositionally biased region" description="Acidic residues" evidence="12">
    <location>
        <begin position="54"/>
        <end position="84"/>
    </location>
</feature>
<feature type="compositionally biased region" description="Acidic residues" evidence="12">
    <location>
        <begin position="1"/>
        <end position="10"/>
    </location>
</feature>
<dbReference type="GO" id="GO:0005634">
    <property type="term" value="C:nucleus"/>
    <property type="evidence" value="ECO:0007669"/>
    <property type="project" value="UniProtKB-SubCell"/>
</dbReference>
<dbReference type="GO" id="GO:0005524">
    <property type="term" value="F:ATP binding"/>
    <property type="evidence" value="ECO:0007669"/>
    <property type="project" value="UniProtKB-KW"/>
</dbReference>
<dbReference type="Pfam" id="PF13476">
    <property type="entry name" value="AAA_23"/>
    <property type="match status" value="1"/>
</dbReference>
<dbReference type="AlphaFoldDB" id="A0AAW0FL60"/>
<name>A0AAW0FL60_9APHY</name>
<evidence type="ECO:0000313" key="15">
    <source>
        <dbReference type="Proteomes" id="UP001385951"/>
    </source>
</evidence>
<feature type="region of interest" description="Disordered" evidence="12">
    <location>
        <begin position="1"/>
        <end position="90"/>
    </location>
</feature>
<evidence type="ECO:0000256" key="3">
    <source>
        <dbReference type="ARBA" id="ARBA00006793"/>
    </source>
</evidence>
<dbReference type="GO" id="GO:0000724">
    <property type="term" value="P:double-strand break repair via homologous recombination"/>
    <property type="evidence" value="ECO:0007669"/>
    <property type="project" value="TreeGrafter"/>
</dbReference>
<keyword evidence="6" id="KW-0227">DNA damage</keyword>
<keyword evidence="11" id="KW-0539">Nucleus</keyword>
<evidence type="ECO:0000256" key="2">
    <source>
        <dbReference type="ARBA" id="ARBA00004286"/>
    </source>
</evidence>
<dbReference type="InterPro" id="IPR038729">
    <property type="entry name" value="Rad50/SbcC_AAA"/>
</dbReference>
<evidence type="ECO:0000259" key="13">
    <source>
        <dbReference type="Pfam" id="PF13476"/>
    </source>
</evidence>
<comment type="subcellular location">
    <subcellularLocation>
        <location evidence="2">Chromosome</location>
    </subcellularLocation>
    <subcellularLocation>
        <location evidence="1">Nucleus</location>
    </subcellularLocation>
</comment>
<accession>A0AAW0FL60</accession>
<comment type="similarity">
    <text evidence="3">Belongs to the SMC family. SMC6 subfamily.</text>
</comment>
<dbReference type="EMBL" id="JASBNA010000056">
    <property type="protein sequence ID" value="KAK7679730.1"/>
    <property type="molecule type" value="Genomic_DNA"/>
</dbReference>
<dbReference type="Proteomes" id="UP001385951">
    <property type="component" value="Unassembled WGS sequence"/>
</dbReference>
<evidence type="ECO:0000256" key="9">
    <source>
        <dbReference type="ARBA" id="ARBA00023172"/>
    </source>
</evidence>
<keyword evidence="4" id="KW-0158">Chromosome</keyword>
<comment type="caution">
    <text evidence="14">The sequence shown here is derived from an EMBL/GenBank/DDBJ whole genome shotgun (WGS) entry which is preliminary data.</text>
</comment>
<evidence type="ECO:0000256" key="1">
    <source>
        <dbReference type="ARBA" id="ARBA00004123"/>
    </source>
</evidence>
<protein>
    <recommendedName>
        <fullName evidence="13">Rad50/SbcC-type AAA domain-containing protein</fullName>
    </recommendedName>
</protein>
<dbReference type="GO" id="GO:0003684">
    <property type="term" value="F:damaged DNA binding"/>
    <property type="evidence" value="ECO:0007669"/>
    <property type="project" value="TreeGrafter"/>
</dbReference>
<evidence type="ECO:0000256" key="6">
    <source>
        <dbReference type="ARBA" id="ARBA00022763"/>
    </source>
</evidence>
<organism evidence="14 15">
    <name type="scientific">Cerrena zonata</name>
    <dbReference type="NCBI Taxonomy" id="2478898"/>
    <lineage>
        <taxon>Eukaryota</taxon>
        <taxon>Fungi</taxon>
        <taxon>Dikarya</taxon>
        <taxon>Basidiomycota</taxon>
        <taxon>Agaricomycotina</taxon>
        <taxon>Agaricomycetes</taxon>
        <taxon>Polyporales</taxon>
        <taxon>Cerrenaceae</taxon>
        <taxon>Cerrena</taxon>
    </lineage>
</organism>
<evidence type="ECO:0000256" key="4">
    <source>
        <dbReference type="ARBA" id="ARBA00022454"/>
    </source>
</evidence>
<dbReference type="GO" id="GO:0030915">
    <property type="term" value="C:Smc5-Smc6 complex"/>
    <property type="evidence" value="ECO:0007669"/>
    <property type="project" value="TreeGrafter"/>
</dbReference>
<feature type="compositionally biased region" description="Basic and acidic residues" evidence="12">
    <location>
        <begin position="12"/>
        <end position="23"/>
    </location>
</feature>